<evidence type="ECO:0000313" key="3">
    <source>
        <dbReference type="Proteomes" id="UP000031594"/>
    </source>
</evidence>
<dbReference type="AlphaFoldDB" id="A0A0C1UPK4"/>
<dbReference type="EMBL" id="JQNX01000016">
    <property type="protein sequence ID" value="KIE57728.1"/>
    <property type="molecule type" value="Genomic_DNA"/>
</dbReference>
<dbReference type="OrthoDB" id="193106at2"/>
<proteinExistence type="predicted"/>
<organism evidence="2 4">
    <name type="scientific">Methylacidiphilum kamchatkense Kam1</name>
    <dbReference type="NCBI Taxonomy" id="1202785"/>
    <lineage>
        <taxon>Bacteria</taxon>
        <taxon>Pseudomonadati</taxon>
        <taxon>Verrucomicrobiota</taxon>
        <taxon>Methylacidiphilae</taxon>
        <taxon>Methylacidiphilales</taxon>
        <taxon>Methylacidiphilaceae</taxon>
        <taxon>Methylacidiphilum (ex Ratnadevi et al. 2023)</taxon>
    </lineage>
</organism>
<keyword evidence="3" id="KW-1185">Reference proteome</keyword>
<evidence type="ECO:0000313" key="1">
    <source>
        <dbReference type="EMBL" id="KIE57728.1"/>
    </source>
</evidence>
<protein>
    <submittedName>
        <fullName evidence="2">Uncharacterized protein</fullName>
    </submittedName>
</protein>
<dbReference type="Proteomes" id="UP000031594">
    <property type="component" value="Unassembled WGS sequence"/>
</dbReference>
<dbReference type="STRING" id="1202785.A946_11665"/>
<reference evidence="4" key="3">
    <citation type="submission" date="2019-03" db="EMBL/GenBank/DDBJ databases">
        <title>Complete genome of Methylacidiphilum kamchatkense Kam1.</title>
        <authorList>
            <person name="Kruse T."/>
            <person name="Murarilal Ratnadevi C."/>
            <person name="Erikstad H.-A."/>
            <person name="Birkeland N.-K."/>
        </authorList>
    </citation>
    <scope>NUCLEOTIDE SEQUENCE [LARGE SCALE GENOMIC DNA]</scope>
    <source>
        <strain evidence="4">kam1</strain>
    </source>
</reference>
<dbReference type="KEGG" id="mkc:kam1_254"/>
<dbReference type="EMBL" id="CP037899">
    <property type="protein sequence ID" value="QDQ41509.1"/>
    <property type="molecule type" value="Genomic_DNA"/>
</dbReference>
<accession>A0A0C1UPK4</accession>
<dbReference type="PROSITE" id="PS51257">
    <property type="entry name" value="PROKAR_LIPOPROTEIN"/>
    <property type="match status" value="1"/>
</dbReference>
<dbReference type="Proteomes" id="UP000315925">
    <property type="component" value="Chromosome"/>
</dbReference>
<dbReference type="RefSeq" id="WP_039722322.1">
    <property type="nucleotide sequence ID" value="NZ_CP037899.1"/>
</dbReference>
<name>A0A0C1UPK4_9BACT</name>
<evidence type="ECO:0000313" key="4">
    <source>
        <dbReference type="Proteomes" id="UP000315925"/>
    </source>
</evidence>
<reference evidence="2" key="2">
    <citation type="journal article" date="2019" name="BMC Genomics">
        <title>Complete genome sequence analysis of the thermoacidophilic verrucomicrobial methanotroph 'Candidatus Methylacidiphilum kamchatkense' strain Kam1 and comparison with its closest relatives.</title>
        <authorList>
            <person name="Kruse T."/>
            <person name="Ratnadevi C.M."/>
            <person name="Erikstad H.A."/>
            <person name="Birkeland N.K."/>
        </authorList>
    </citation>
    <scope>NUCLEOTIDE SEQUENCE</scope>
    <source>
        <strain evidence="2">Kam1</strain>
    </source>
</reference>
<gene>
    <name evidence="1" type="ORF">A946_11665</name>
    <name evidence="2" type="ORF">kam1_254</name>
</gene>
<evidence type="ECO:0000313" key="2">
    <source>
        <dbReference type="EMBL" id="QDQ41509.1"/>
    </source>
</evidence>
<reference evidence="1 3" key="1">
    <citation type="submission" date="2014-08" db="EMBL/GenBank/DDBJ databases">
        <title>Methylacidiphilum kamchatkense strain Kam1 draft genome sequence.</title>
        <authorList>
            <person name="Birkeland N.-K."/>
            <person name="Erikstad H.A."/>
        </authorList>
    </citation>
    <scope>NUCLEOTIDE SEQUENCE [LARGE SCALE GENOMIC DNA]</scope>
    <source>
        <strain evidence="1 3">Kam1</strain>
    </source>
</reference>
<sequence>MKTPFYLLIWFFCFFFVLSCAHQEAIRVKKLTQATYSPTRYVEVMYHPPKRKYVKIAELDTRSAEGTPKTQLISALVMKARELGAEALIVEDNSTTIGYPFVMNNTGGMYDTVPTRIVPAFHAIAIRYLEE</sequence>